<reference evidence="3" key="1">
    <citation type="journal article" date="2009" name="Environ. Microbiol.">
        <title>The genome of Polaromonas naphthalenivorans strain CJ2, isolated from coal tar-contaminated sediment, reveals physiological and metabolic versatility and evolution through extensive horizontal gene transfer.</title>
        <authorList>
            <person name="Yagi J.M."/>
            <person name="Sims D."/>
            <person name="Brettin T."/>
            <person name="Bruce D."/>
            <person name="Madsen E.L."/>
        </authorList>
    </citation>
    <scope>NUCLEOTIDE SEQUENCE [LARGE SCALE GENOMIC DNA]</scope>
    <source>
        <strain evidence="3">CJ2</strain>
        <plasmid evidence="3">Plasmid pPNAP03</plasmid>
    </source>
</reference>
<dbReference type="Proteomes" id="UP000000644">
    <property type="component" value="Plasmid pPNAP03"/>
</dbReference>
<gene>
    <name evidence="2" type="ordered locus">Pnap_4971</name>
</gene>
<keyword evidence="3" id="KW-1185">Reference proteome</keyword>
<evidence type="ECO:0000313" key="3">
    <source>
        <dbReference type="Proteomes" id="UP000000644"/>
    </source>
</evidence>
<name>A1VWK4_POLNA</name>
<geneLocation type="plasmid" evidence="2 3">
    <name>pPNAP03</name>
</geneLocation>
<accession>A1VWK4</accession>
<dbReference type="KEGG" id="pna:Pnap_4971"/>
<dbReference type="HOGENOM" id="CLU_2106734_0_0_4"/>
<protein>
    <submittedName>
        <fullName evidence="2">Uncharacterized protein</fullName>
    </submittedName>
</protein>
<evidence type="ECO:0000313" key="2">
    <source>
        <dbReference type="EMBL" id="ABM40032.1"/>
    </source>
</evidence>
<proteinExistence type="predicted"/>
<feature type="region of interest" description="Disordered" evidence="1">
    <location>
        <begin position="84"/>
        <end position="115"/>
    </location>
</feature>
<keyword evidence="2" id="KW-0614">Plasmid</keyword>
<evidence type="ECO:0000256" key="1">
    <source>
        <dbReference type="SAM" id="MobiDB-lite"/>
    </source>
</evidence>
<sequence>MMAKTNSVHKPSIPVRTVAHVYSDTAKAGKGQVPKGSFAAGVAKLATQHKPQAQKSGFAMAKPTSGHKLSIPVRTVAQVYSDTAKAGKGHVPKSSFASEVASLATQHKPQAPKGR</sequence>
<dbReference type="EMBL" id="CP000532">
    <property type="protein sequence ID" value="ABM40032.1"/>
    <property type="molecule type" value="Genomic_DNA"/>
</dbReference>
<dbReference type="AlphaFoldDB" id="A1VWK4"/>
<organism evidence="2 3">
    <name type="scientific">Polaromonas naphthalenivorans (strain CJ2)</name>
    <dbReference type="NCBI Taxonomy" id="365044"/>
    <lineage>
        <taxon>Bacteria</taxon>
        <taxon>Pseudomonadati</taxon>
        <taxon>Pseudomonadota</taxon>
        <taxon>Betaproteobacteria</taxon>
        <taxon>Burkholderiales</taxon>
        <taxon>Comamonadaceae</taxon>
        <taxon>Polaromonas</taxon>
    </lineage>
</organism>